<dbReference type="PANTHER" id="PTHR13847">
    <property type="entry name" value="SARCOSINE DEHYDROGENASE-RELATED"/>
    <property type="match status" value="1"/>
</dbReference>
<dbReference type="SUPFAM" id="SSF54373">
    <property type="entry name" value="FAD-linked reductases, C-terminal domain"/>
    <property type="match status" value="1"/>
</dbReference>
<proteinExistence type="predicted"/>
<evidence type="ECO:0000313" key="3">
    <source>
        <dbReference type="EMBL" id="MEJ1250054.1"/>
    </source>
</evidence>
<organism evidence="3 4">
    <name type="scientific">Denitratimonas tolerans</name>
    <dbReference type="NCBI Taxonomy" id="1338420"/>
    <lineage>
        <taxon>Bacteria</taxon>
        <taxon>Pseudomonadati</taxon>
        <taxon>Pseudomonadota</taxon>
        <taxon>Gammaproteobacteria</taxon>
        <taxon>Lysobacterales</taxon>
        <taxon>Lysobacteraceae</taxon>
        <taxon>Denitratimonas</taxon>
    </lineage>
</organism>
<gene>
    <name evidence="3" type="ORF">WB794_10265</name>
</gene>
<dbReference type="InterPro" id="IPR036188">
    <property type="entry name" value="FAD/NAD-bd_sf"/>
</dbReference>
<feature type="domain" description="FAD dependent oxidoreductase" evidence="2">
    <location>
        <begin position="12"/>
        <end position="400"/>
    </location>
</feature>
<sequence>MTDAYSTPRSADVAIVGSGIIGLSCAFHLREQGRDVLMIDPHGFGNETSFGNAGSISIGDVLPQSTPGVMMTGMKMLLDRDAPLKLDPGAWPRWLSWVMRFVYYGGASRVTPFIDAMHAINDASRATWFELAEAIDARELIAETGWLHVYSKESSFEKGAWERKMMSERNVSFQVLDAKGLRDLEPAIGKDFQRAVFQDKALAMRDPGQFCHRLGDALVARGAQAMRASVAQILPENGQYRVVTDHGTVMAKTVVLAAGVWTNRLLRDFNVKIPVIPARGYHLMYPNQADVVHRPTLWAERYMVLTPMVPGIRMTSIKELTAIGREPNYRYIRRRDADARRLFPSLSGTPVSEWSGYRPCTPDSLPIIDRLAGHSVYLATGHGHFGLTQAPTTGKLVAQMMAGEAPLIPLEPYRHTRFF</sequence>
<dbReference type="EMBL" id="JBBDHC010000014">
    <property type="protein sequence ID" value="MEJ1250054.1"/>
    <property type="molecule type" value="Genomic_DNA"/>
</dbReference>
<name>A0AAW9R9I4_9GAMM</name>
<evidence type="ECO:0000313" key="4">
    <source>
        <dbReference type="Proteomes" id="UP001364472"/>
    </source>
</evidence>
<comment type="caution">
    <text evidence="3">The sequence shown here is derived from an EMBL/GenBank/DDBJ whole genome shotgun (WGS) entry which is preliminary data.</text>
</comment>
<accession>A0AAW9R9I4</accession>
<dbReference type="RefSeq" id="WP_337335759.1">
    <property type="nucleotide sequence ID" value="NZ_JBBDHC010000014.1"/>
</dbReference>
<dbReference type="Pfam" id="PF01266">
    <property type="entry name" value="DAO"/>
    <property type="match status" value="1"/>
</dbReference>
<dbReference type="Gene3D" id="3.30.9.10">
    <property type="entry name" value="D-Amino Acid Oxidase, subunit A, domain 2"/>
    <property type="match status" value="1"/>
</dbReference>
<evidence type="ECO:0000256" key="1">
    <source>
        <dbReference type="ARBA" id="ARBA00023002"/>
    </source>
</evidence>
<evidence type="ECO:0000259" key="2">
    <source>
        <dbReference type="Pfam" id="PF01266"/>
    </source>
</evidence>
<dbReference type="Proteomes" id="UP001364472">
    <property type="component" value="Unassembled WGS sequence"/>
</dbReference>
<keyword evidence="1" id="KW-0560">Oxidoreductase</keyword>
<keyword evidence="4" id="KW-1185">Reference proteome</keyword>
<dbReference type="SUPFAM" id="SSF51905">
    <property type="entry name" value="FAD/NAD(P)-binding domain"/>
    <property type="match status" value="1"/>
</dbReference>
<protein>
    <submittedName>
        <fullName evidence="3">FAD-dependent oxidoreductase</fullName>
    </submittedName>
</protein>
<dbReference type="GO" id="GO:0016491">
    <property type="term" value="F:oxidoreductase activity"/>
    <property type="evidence" value="ECO:0007669"/>
    <property type="project" value="UniProtKB-KW"/>
</dbReference>
<dbReference type="Gene3D" id="3.50.50.60">
    <property type="entry name" value="FAD/NAD(P)-binding domain"/>
    <property type="match status" value="2"/>
</dbReference>
<dbReference type="GO" id="GO:0005737">
    <property type="term" value="C:cytoplasm"/>
    <property type="evidence" value="ECO:0007669"/>
    <property type="project" value="TreeGrafter"/>
</dbReference>
<dbReference type="PANTHER" id="PTHR13847:SF289">
    <property type="entry name" value="GLYCINE OXIDASE"/>
    <property type="match status" value="1"/>
</dbReference>
<dbReference type="AlphaFoldDB" id="A0AAW9R9I4"/>
<reference evidence="3 4" key="1">
    <citation type="journal article" date="2016" name="Antonie Van Leeuwenhoek">
        <title>Denitratimonas tolerans gen. nov., sp. nov., a denitrifying bacterium isolated from a bioreactor for tannery wastewater treatment.</title>
        <authorList>
            <person name="Han S.I."/>
            <person name="Kim J.O."/>
            <person name="Lee Y.R."/>
            <person name="Ekpeghere K.I."/>
            <person name="Koh S.C."/>
            <person name="Whang K.S."/>
        </authorList>
    </citation>
    <scope>NUCLEOTIDE SEQUENCE [LARGE SCALE GENOMIC DNA]</scope>
    <source>
        <strain evidence="3 4">KACC 17565</strain>
    </source>
</reference>
<dbReference type="InterPro" id="IPR006076">
    <property type="entry name" value="FAD-dep_OxRdtase"/>
</dbReference>